<accession>A0AAV1QFP6</accession>
<reference evidence="1 2" key="1">
    <citation type="submission" date="2024-01" db="EMBL/GenBank/DDBJ databases">
        <authorList>
            <person name="Alioto T."/>
            <person name="Alioto T."/>
            <person name="Gomez Garrido J."/>
        </authorList>
    </citation>
    <scope>NUCLEOTIDE SEQUENCE [LARGE SCALE GENOMIC DNA]</scope>
</reference>
<keyword evidence="2" id="KW-1185">Reference proteome</keyword>
<evidence type="ECO:0000313" key="1">
    <source>
        <dbReference type="EMBL" id="CAK6983106.1"/>
    </source>
</evidence>
<sequence length="165" mass="18467">MGNAAITIHHPTSLDNGIPYLEAGKIADKLPSMIRLEKKDGAAVGCGGRVTFEKNVLESEYTYKITREISSSFEVGEEITVTASDKPEASRRIAVKFGISESEVRECVTLIKTVVSDNNSYSELYCYVDYNGKNNGRYNWTKNDLKLNATHRWAEDSEMIIDITF</sequence>
<comment type="caution">
    <text evidence="1">The sequence shown here is derived from an EMBL/GenBank/DDBJ whole genome shotgun (WGS) entry which is preliminary data.</text>
</comment>
<protein>
    <submittedName>
        <fullName evidence="1">Uncharacterized protein</fullName>
    </submittedName>
</protein>
<gene>
    <name evidence="1" type="ORF">FSCOSCO3_A005506</name>
</gene>
<dbReference type="Proteomes" id="UP001314229">
    <property type="component" value="Unassembled WGS sequence"/>
</dbReference>
<evidence type="ECO:0000313" key="2">
    <source>
        <dbReference type="Proteomes" id="UP001314229"/>
    </source>
</evidence>
<dbReference type="EMBL" id="CAWUFR010001198">
    <property type="protein sequence ID" value="CAK6983106.1"/>
    <property type="molecule type" value="Genomic_DNA"/>
</dbReference>
<name>A0AAV1QFP6_SCOSC</name>
<proteinExistence type="predicted"/>
<dbReference type="AlphaFoldDB" id="A0AAV1QFP6"/>
<organism evidence="1 2">
    <name type="scientific">Scomber scombrus</name>
    <name type="common">Atlantic mackerel</name>
    <name type="synonym">Scomber vernalis</name>
    <dbReference type="NCBI Taxonomy" id="13677"/>
    <lineage>
        <taxon>Eukaryota</taxon>
        <taxon>Metazoa</taxon>
        <taxon>Chordata</taxon>
        <taxon>Craniata</taxon>
        <taxon>Vertebrata</taxon>
        <taxon>Euteleostomi</taxon>
        <taxon>Actinopterygii</taxon>
        <taxon>Neopterygii</taxon>
        <taxon>Teleostei</taxon>
        <taxon>Neoteleostei</taxon>
        <taxon>Acanthomorphata</taxon>
        <taxon>Pelagiaria</taxon>
        <taxon>Scombriformes</taxon>
        <taxon>Scombridae</taxon>
        <taxon>Scomber</taxon>
    </lineage>
</organism>